<comment type="caution">
    <text evidence="1">The sequence shown here is derived from an EMBL/GenBank/DDBJ whole genome shotgun (WGS) entry which is preliminary data.</text>
</comment>
<keyword evidence="2" id="KW-1185">Reference proteome</keyword>
<sequence length="377" mass="43006">MKYFIYRFSPESIGLQPANQLAIVCPSQQRQNYLSVGFAEQQVFTVADFSLLELLLFFKSQPSIDDIFSLDEGLIHLVGILKAIFTDDKNAWEIAYAYKDKKMMRQTLAPKIKQPSLIDPCATDALPAKFIIKPRREDSGRGVAIVTAVPDYFNSTEYLLETVETFDVMFTCDGIAINGEIGYFFSHEYVGNILAIKTDFFNLIRTNSHYQSNDHLIERLEAATQAVLTRLGTDTIQPFHAEFFYRTETDELSFCEIGKRFGGGQIPLLVKQAFNFDLLATYWALVNNAAVPQVKDYQRSPTCLAVTLAIFQNGRQQAPPEIAVPLAFFREYPQQPARRAKSLADLRYLLVFCLPGNREFNQTFLSLRGYFEHEQRK</sequence>
<gene>
    <name evidence="1" type="ORF">ACFQHW_00920</name>
</gene>
<name>A0ABW1UM59_9LACO</name>
<protein>
    <submittedName>
        <fullName evidence="1">Biotin carboxylase</fullName>
    </submittedName>
</protein>
<evidence type="ECO:0000313" key="1">
    <source>
        <dbReference type="EMBL" id="MFC6314131.1"/>
    </source>
</evidence>
<proteinExistence type="predicted"/>
<accession>A0ABW1UM59</accession>
<dbReference type="Gene3D" id="3.30.470.20">
    <property type="entry name" value="ATP-grasp fold, B domain"/>
    <property type="match status" value="1"/>
</dbReference>
<dbReference type="SUPFAM" id="SSF56059">
    <property type="entry name" value="Glutathione synthetase ATP-binding domain-like"/>
    <property type="match status" value="1"/>
</dbReference>
<dbReference type="RefSeq" id="WP_125596420.1">
    <property type="nucleotide sequence ID" value="NZ_JBHSSM010000005.1"/>
</dbReference>
<organism evidence="1 2">
    <name type="scientific">Lapidilactobacillus achengensis</name>
    <dbReference type="NCBI Taxonomy" id="2486000"/>
    <lineage>
        <taxon>Bacteria</taxon>
        <taxon>Bacillati</taxon>
        <taxon>Bacillota</taxon>
        <taxon>Bacilli</taxon>
        <taxon>Lactobacillales</taxon>
        <taxon>Lactobacillaceae</taxon>
        <taxon>Lapidilactobacillus</taxon>
    </lineage>
</organism>
<reference evidence="2" key="1">
    <citation type="journal article" date="2019" name="Int. J. Syst. Evol. Microbiol.">
        <title>The Global Catalogue of Microorganisms (GCM) 10K type strain sequencing project: providing services to taxonomists for standard genome sequencing and annotation.</title>
        <authorList>
            <consortium name="The Broad Institute Genomics Platform"/>
            <consortium name="The Broad Institute Genome Sequencing Center for Infectious Disease"/>
            <person name="Wu L."/>
            <person name="Ma J."/>
        </authorList>
    </citation>
    <scope>NUCLEOTIDE SEQUENCE [LARGE SCALE GENOMIC DNA]</scope>
    <source>
        <strain evidence="2">CCM 8897</strain>
    </source>
</reference>
<dbReference type="Proteomes" id="UP001596310">
    <property type="component" value="Unassembled WGS sequence"/>
</dbReference>
<dbReference type="EMBL" id="JBHSSM010000005">
    <property type="protein sequence ID" value="MFC6314131.1"/>
    <property type="molecule type" value="Genomic_DNA"/>
</dbReference>
<evidence type="ECO:0000313" key="2">
    <source>
        <dbReference type="Proteomes" id="UP001596310"/>
    </source>
</evidence>